<evidence type="ECO:0000256" key="1">
    <source>
        <dbReference type="SAM" id="MobiDB-lite"/>
    </source>
</evidence>
<name>A0A1I3I8T5_SELRU</name>
<dbReference type="Proteomes" id="UP000183639">
    <property type="component" value="Unassembled WGS sequence"/>
</dbReference>
<evidence type="ECO:0000313" key="2">
    <source>
        <dbReference type="EMBL" id="SFI44163.1"/>
    </source>
</evidence>
<dbReference type="AlphaFoldDB" id="A0A1I3I8T5"/>
<organism evidence="2 3">
    <name type="scientific">Selenomonas ruminantium</name>
    <dbReference type="NCBI Taxonomy" id="971"/>
    <lineage>
        <taxon>Bacteria</taxon>
        <taxon>Bacillati</taxon>
        <taxon>Bacillota</taxon>
        <taxon>Negativicutes</taxon>
        <taxon>Selenomonadales</taxon>
        <taxon>Selenomonadaceae</taxon>
        <taxon>Selenomonas</taxon>
    </lineage>
</organism>
<protein>
    <submittedName>
        <fullName evidence="2">Uncharacterized protein</fullName>
    </submittedName>
</protein>
<reference evidence="2 3" key="1">
    <citation type="submission" date="2016-10" db="EMBL/GenBank/DDBJ databases">
        <authorList>
            <person name="de Groot N.N."/>
        </authorList>
    </citation>
    <scope>NUCLEOTIDE SEQUENCE [LARGE SCALE GENOMIC DNA]</scope>
    <source>
        <strain evidence="2 3">Z108</strain>
    </source>
</reference>
<dbReference type="EMBL" id="FOQK01000040">
    <property type="protein sequence ID" value="SFI44163.1"/>
    <property type="molecule type" value="Genomic_DNA"/>
</dbReference>
<proteinExistence type="predicted"/>
<evidence type="ECO:0000313" key="3">
    <source>
        <dbReference type="Proteomes" id="UP000183639"/>
    </source>
</evidence>
<gene>
    <name evidence="2" type="ORF">SAMN04487861_14010</name>
</gene>
<accession>A0A1I3I8T5</accession>
<feature type="region of interest" description="Disordered" evidence="1">
    <location>
        <begin position="226"/>
        <end position="247"/>
    </location>
</feature>
<sequence length="247" mass="29215">MCELKDETIEKVDAEIDGWQYMQALPEHWHGFTLDRSKSIDKDSYDLYRYVNEELHKSAIVYFHEETHEYKVRLKIGLIEFCRIEFITAKLADFEQLLVKQFEQMLMDMMEFNPAALSSIVRDKKIMEWENGAKLPETLEGFTLFIRPAQPVKINNGSYIVIDYVDFALESSFTVYYNIYRDEFFAEARIWNIPDVNYDFDSNELPELEEKLHQHMLPRLREVRARAQKEAADHAAKAQKEEGEPPV</sequence>